<feature type="binding site" evidence="11">
    <location>
        <position position="455"/>
    </location>
    <ligand>
        <name>Mg(2+)</name>
        <dbReference type="ChEBI" id="CHEBI:18420"/>
    </ligand>
</feature>
<comment type="cofactor">
    <cofactor evidence="2">
        <name>thiamine diphosphate</name>
        <dbReference type="ChEBI" id="CHEBI:58937"/>
    </cofactor>
</comment>
<evidence type="ECO:0000259" key="13">
    <source>
        <dbReference type="Pfam" id="PF00205"/>
    </source>
</evidence>
<dbReference type="InterPro" id="IPR011766">
    <property type="entry name" value="TPP_enzyme_TPP-bd"/>
</dbReference>
<dbReference type="Gene3D" id="3.40.50.1220">
    <property type="entry name" value="TPP-binding domain"/>
    <property type="match status" value="1"/>
</dbReference>
<dbReference type="GO" id="GO:0004737">
    <property type="term" value="F:pyruvate decarboxylase activity"/>
    <property type="evidence" value="ECO:0007669"/>
    <property type="project" value="TreeGrafter"/>
</dbReference>
<keyword evidence="17" id="KW-1185">Reference proteome</keyword>
<evidence type="ECO:0000256" key="1">
    <source>
        <dbReference type="ARBA" id="ARBA00001920"/>
    </source>
</evidence>
<evidence type="ECO:0000256" key="3">
    <source>
        <dbReference type="ARBA" id="ARBA00002938"/>
    </source>
</evidence>
<dbReference type="CDD" id="cd07038">
    <property type="entry name" value="TPP_PYR_PDC_IPDC_like"/>
    <property type="match status" value="1"/>
</dbReference>
<dbReference type="AlphaFoldDB" id="A0A947DEA0"/>
<dbReference type="SUPFAM" id="SSF52467">
    <property type="entry name" value="DHS-like NAD/FAD-binding domain"/>
    <property type="match status" value="1"/>
</dbReference>
<dbReference type="Gene3D" id="3.40.50.970">
    <property type="match status" value="2"/>
</dbReference>
<dbReference type="InterPro" id="IPR012001">
    <property type="entry name" value="Thiamin_PyroP_enz_TPP-bd_dom"/>
</dbReference>
<dbReference type="Pfam" id="PF02775">
    <property type="entry name" value="TPP_enzyme_C"/>
    <property type="match status" value="1"/>
</dbReference>
<comment type="function">
    <text evidence="3">Decarboxylates branched-chain and aromatic alpha-keto acids to aldehydes.</text>
</comment>
<name>A0A947DEA0_9CYAN</name>
<dbReference type="GO" id="GO:0030976">
    <property type="term" value="F:thiamine pyrophosphate binding"/>
    <property type="evidence" value="ECO:0007669"/>
    <property type="project" value="InterPro"/>
</dbReference>
<dbReference type="SUPFAM" id="SSF52518">
    <property type="entry name" value="Thiamin diphosphate-binding fold (THDP-binding)"/>
    <property type="match status" value="2"/>
</dbReference>
<evidence type="ECO:0000259" key="15">
    <source>
        <dbReference type="Pfam" id="PF02776"/>
    </source>
</evidence>
<accession>A0A947DEA0</accession>
<dbReference type="PIRSF" id="PIRSF036565">
    <property type="entry name" value="Pyruvt_ip_decrb"/>
    <property type="match status" value="1"/>
</dbReference>
<dbReference type="Proteomes" id="UP000717364">
    <property type="component" value="Unassembled WGS sequence"/>
</dbReference>
<keyword evidence="9 12" id="KW-0786">Thiamine pyrophosphate</keyword>
<dbReference type="GO" id="GO:0005829">
    <property type="term" value="C:cytosol"/>
    <property type="evidence" value="ECO:0007669"/>
    <property type="project" value="TreeGrafter"/>
</dbReference>
<evidence type="ECO:0000313" key="16">
    <source>
        <dbReference type="EMBL" id="MBT9314819.1"/>
    </source>
</evidence>
<feature type="domain" description="Thiamine pyrophosphate enzyme N-terminal TPP-binding" evidence="15">
    <location>
        <begin position="5"/>
        <end position="111"/>
    </location>
</feature>
<evidence type="ECO:0000256" key="6">
    <source>
        <dbReference type="ARBA" id="ARBA00022723"/>
    </source>
</evidence>
<reference evidence="16" key="2">
    <citation type="journal article" date="2021" name="Mar. Drugs">
        <title>Genome Reduction and Secondary Metabolism of the Marine Sponge-Associated Cyanobacterium Leptothoe.</title>
        <authorList>
            <person name="Konstantinou D."/>
            <person name="Popin R.V."/>
            <person name="Fewer D.P."/>
            <person name="Sivonen K."/>
            <person name="Gkelis S."/>
        </authorList>
    </citation>
    <scope>NUCLEOTIDE SEQUENCE</scope>
    <source>
        <strain evidence="16">TAU-MAC 1115</strain>
    </source>
</reference>
<comment type="cofactor">
    <cofactor evidence="1">
        <name>a metal cation</name>
        <dbReference type="ChEBI" id="CHEBI:25213"/>
    </cofactor>
</comment>
<dbReference type="InterPro" id="IPR047213">
    <property type="entry name" value="TPP_PYR_PDC_IPDC-like"/>
</dbReference>
<keyword evidence="7" id="KW-0210">Decarboxylase</keyword>
<dbReference type="Pfam" id="PF02776">
    <property type="entry name" value="TPP_enzyme_N"/>
    <property type="match status" value="1"/>
</dbReference>
<dbReference type="GO" id="GO:0000287">
    <property type="term" value="F:magnesium ion binding"/>
    <property type="evidence" value="ECO:0007669"/>
    <property type="project" value="InterPro"/>
</dbReference>
<dbReference type="RefSeq" id="WP_215607894.1">
    <property type="nucleotide sequence ID" value="NZ_JADOES010000007.1"/>
</dbReference>
<dbReference type="EMBL" id="JADOES010000007">
    <property type="protein sequence ID" value="MBT9314819.1"/>
    <property type="molecule type" value="Genomic_DNA"/>
</dbReference>
<dbReference type="InterPro" id="IPR029035">
    <property type="entry name" value="DHS-like_NAD/FAD-binding_dom"/>
</dbReference>
<dbReference type="PANTHER" id="PTHR43452:SF30">
    <property type="entry name" value="PYRUVATE DECARBOXYLASE ISOZYME 1-RELATED"/>
    <property type="match status" value="1"/>
</dbReference>
<keyword evidence="6 11" id="KW-0479">Metal-binding</keyword>
<reference evidence="16" key="1">
    <citation type="submission" date="2020-11" db="EMBL/GenBank/DDBJ databases">
        <authorList>
            <person name="Konstantinou D."/>
            <person name="Gkelis S."/>
            <person name="Popin R."/>
            <person name="Fewer D."/>
            <person name="Sivonen K."/>
        </authorList>
    </citation>
    <scope>NUCLEOTIDE SEQUENCE</scope>
    <source>
        <strain evidence="16">TAU-MAC 1115</strain>
    </source>
</reference>
<proteinExistence type="inferred from homology"/>
<dbReference type="PANTHER" id="PTHR43452">
    <property type="entry name" value="PYRUVATE DECARBOXYLASE"/>
    <property type="match status" value="1"/>
</dbReference>
<dbReference type="InterPro" id="IPR012110">
    <property type="entry name" value="PDC/IPDC-like"/>
</dbReference>
<evidence type="ECO:0000256" key="2">
    <source>
        <dbReference type="ARBA" id="ARBA00001964"/>
    </source>
</evidence>
<evidence type="ECO:0000259" key="14">
    <source>
        <dbReference type="Pfam" id="PF02775"/>
    </source>
</evidence>
<evidence type="ECO:0000256" key="11">
    <source>
        <dbReference type="PIRSR" id="PIRSR036565-2"/>
    </source>
</evidence>
<dbReference type="CDD" id="cd02005">
    <property type="entry name" value="TPP_PDC_IPDC"/>
    <property type="match status" value="1"/>
</dbReference>
<dbReference type="Pfam" id="PF00205">
    <property type="entry name" value="TPP_enzyme_M"/>
    <property type="match status" value="1"/>
</dbReference>
<comment type="cofactor">
    <cofactor evidence="11">
        <name>Mg(2+)</name>
        <dbReference type="ChEBI" id="CHEBI:18420"/>
    </cofactor>
    <text evidence="11">Binds 1 Mg(2+) per subunit.</text>
</comment>
<keyword evidence="8 11" id="KW-0460">Magnesium</keyword>
<feature type="domain" description="Thiamine pyrophosphate enzyme TPP-binding" evidence="14">
    <location>
        <begin position="382"/>
        <end position="517"/>
    </location>
</feature>
<sequence>MPQLAPHIFNLLHQQGVQHAFGIPGDFALTLYDALAESDIQPIVMTHEPSAGFAADAYSRIRGLGLAVVTYGVGGLNMVNPVAGAYAEKSPLVVLSGSPGVQERHERELLHHKVKSFDSQRRVYDEVTIYAVTLDNPATADLEIHRALDQAITFKRPVYLEIPRDMVYAEIELADYPPLSLKQTDPDTLVEAMAETRLMLNRAKSPVMLVGAEVHRFGLQAQVIDFAERLGIPVCSTMLGKSAFPEGHPQYIGIYNGAVGNSYVARVVEESDCLIMLGTFMTDINLGLFSAHLEPACAISVTSEHVSVKHHQYPDIRFVDFIRALGNSQDLPYRDPSSIMAMAPRVAPSLGSLSMGGLIYELNQFIDGDTLLVTDSGDVIFAADDIWMKEGTSFLSPAYYASMGFGIPGMIGAQLADPFRRTIVLVGDGAFQMTGMELLTAQRLGLNPIVIVINNGSYASLRMMAHQEADFVKIPRLDYAQLANLMGGKGFVIETGEQLRQAFTEARTSDAVCLFDVHLAADDVSPASQQIASLFAKTLKG</sequence>
<evidence type="ECO:0000256" key="5">
    <source>
        <dbReference type="ARBA" id="ARBA00020054"/>
    </source>
</evidence>
<evidence type="ECO:0000256" key="8">
    <source>
        <dbReference type="ARBA" id="ARBA00022842"/>
    </source>
</evidence>
<organism evidence="16 17">
    <name type="scientific">Leptothoe spongobia TAU-MAC 1115</name>
    <dbReference type="NCBI Taxonomy" id="1967444"/>
    <lineage>
        <taxon>Bacteria</taxon>
        <taxon>Bacillati</taxon>
        <taxon>Cyanobacteriota</taxon>
        <taxon>Cyanophyceae</taxon>
        <taxon>Nodosilineales</taxon>
        <taxon>Cymatolegaceae</taxon>
        <taxon>Leptothoe</taxon>
        <taxon>Leptothoe spongobia</taxon>
    </lineage>
</organism>
<comment type="similarity">
    <text evidence="4 12">Belongs to the TPP enzyme family.</text>
</comment>
<gene>
    <name evidence="16" type="ORF">IXB50_05225</name>
</gene>
<feature type="binding site" evidence="11">
    <location>
        <position position="428"/>
    </location>
    <ligand>
        <name>Mg(2+)</name>
        <dbReference type="ChEBI" id="CHEBI:18420"/>
    </ligand>
</feature>
<keyword evidence="10" id="KW-0456">Lyase</keyword>
<dbReference type="InterPro" id="IPR047214">
    <property type="entry name" value="TPP_PDC_IPDC"/>
</dbReference>
<evidence type="ECO:0000256" key="7">
    <source>
        <dbReference type="ARBA" id="ARBA00022793"/>
    </source>
</evidence>
<evidence type="ECO:0000256" key="10">
    <source>
        <dbReference type="ARBA" id="ARBA00023239"/>
    </source>
</evidence>
<evidence type="ECO:0000256" key="9">
    <source>
        <dbReference type="ARBA" id="ARBA00023052"/>
    </source>
</evidence>
<dbReference type="GO" id="GO:0000949">
    <property type="term" value="P:aromatic amino acid family catabolic process to alcohol via Ehrlich pathway"/>
    <property type="evidence" value="ECO:0007669"/>
    <property type="project" value="TreeGrafter"/>
</dbReference>
<feature type="domain" description="Thiamine pyrophosphate enzyme central" evidence="13">
    <location>
        <begin position="199"/>
        <end position="323"/>
    </location>
</feature>
<dbReference type="PROSITE" id="PS00187">
    <property type="entry name" value="TPP_ENZYMES"/>
    <property type="match status" value="1"/>
</dbReference>
<dbReference type="InterPro" id="IPR000399">
    <property type="entry name" value="TPP-bd_CS"/>
</dbReference>
<comment type="caution">
    <text evidence="16">The sequence shown here is derived from an EMBL/GenBank/DDBJ whole genome shotgun (WGS) entry which is preliminary data.</text>
</comment>
<evidence type="ECO:0000256" key="4">
    <source>
        <dbReference type="ARBA" id="ARBA00007812"/>
    </source>
</evidence>
<evidence type="ECO:0000313" key="17">
    <source>
        <dbReference type="Proteomes" id="UP000717364"/>
    </source>
</evidence>
<protein>
    <recommendedName>
        <fullName evidence="5">Alpha-keto-acid decarboxylase</fullName>
    </recommendedName>
</protein>
<evidence type="ECO:0000256" key="12">
    <source>
        <dbReference type="RuleBase" id="RU362132"/>
    </source>
</evidence>
<dbReference type="InterPro" id="IPR012000">
    <property type="entry name" value="Thiamin_PyroP_enz_cen_dom"/>
</dbReference>
<dbReference type="InterPro" id="IPR029061">
    <property type="entry name" value="THDP-binding"/>
</dbReference>